<comment type="subcellular location">
    <subcellularLocation>
        <location evidence="1">Periplasm</location>
    </subcellularLocation>
</comment>
<dbReference type="AlphaFoldDB" id="A0AAN1F0T8"/>
<dbReference type="Pfam" id="PF07940">
    <property type="entry name" value="Hepar_II_III_C"/>
    <property type="match status" value="1"/>
</dbReference>
<dbReference type="Proteomes" id="UP001303564">
    <property type="component" value="Chromosome"/>
</dbReference>
<evidence type="ECO:0000256" key="2">
    <source>
        <dbReference type="ARBA" id="ARBA00022729"/>
    </source>
</evidence>
<dbReference type="RefSeq" id="WP_087912979.1">
    <property type="nucleotide sequence ID" value="NZ_CP017065.1"/>
</dbReference>
<dbReference type="Gene3D" id="2.70.98.70">
    <property type="match status" value="1"/>
</dbReference>
<dbReference type="PANTHER" id="PTHR39210:SF1">
    <property type="entry name" value="HEPARIN-SULFATE LYASE"/>
    <property type="match status" value="1"/>
</dbReference>
<keyword evidence="4 7" id="KW-0456">Lyase</keyword>
<evidence type="ECO:0000256" key="4">
    <source>
        <dbReference type="ARBA" id="ARBA00023239"/>
    </source>
</evidence>
<dbReference type="InterPro" id="IPR008929">
    <property type="entry name" value="Chondroitin_lyas"/>
</dbReference>
<evidence type="ECO:0000256" key="3">
    <source>
        <dbReference type="ARBA" id="ARBA00022764"/>
    </source>
</evidence>
<dbReference type="PANTHER" id="PTHR39210">
    <property type="entry name" value="HEPARIN-SULFATE LYASE"/>
    <property type="match status" value="1"/>
</dbReference>
<feature type="domain" description="Heparinase II/III-like C-terminal" evidence="5">
    <location>
        <begin position="333"/>
        <end position="534"/>
    </location>
</feature>
<sequence>MTETSWTTYIQQLSQQQHLTDDARKNADRLLENQFLFDSPYAMEPTQVSYTMNPITWQQTPNGDPEWLYMLKRQEYLLDLLEAYYETGRSDYQAKMKALLFSWIDENLAVPATWRTIDTGIRLLNWTAVVANLLEDHQLSQEEQAHIEEAVNVQAAYLQQNYTEKFDISNWGVLITTGILVYAARFPKVLPSAIVQWAQQKFETELDLQVDAQGMQWEQSPLYLLEVWRSTLAVIAAQQRAGLAVVPIVLTKASAMQRMITQYVKPDLLLLQQGDTDAIRIDSLYNASAAILQQASPLQQRLAPIVDFGLLELAHQAWQLPAKAETKTPLPKEFAAPTSGNYFWRSDWSEHADYWHVFNGDLGSGHGHAALGHVDLTIGGQDVLVDPGRYTYVDGTERRQLKSVAAHNTVMIDHRAFSLPNDSWKYCYVATPLNHSLVDFAGGQVVKLTFLDQSQAVPAVITRLLISLSHERLWLIVDMIHHPGQHSLKRFWQVAPQLSVTQHDTGYQLGDVANFAMTDNQVWASQQLFSPRYNTLEHLTRLESETMFTDFTAQAAVLSPRQQPMTITPIAAQQSGDRDAVVPQRLAAGFRVDLDNGRNFLVTLQPENTIVGRKLYWFDGTEAYGSLNIFERQGQQVAQHFQVF</sequence>
<evidence type="ECO:0000313" key="9">
    <source>
        <dbReference type="Proteomes" id="UP000195609"/>
    </source>
</evidence>
<dbReference type="SUPFAM" id="SSF48230">
    <property type="entry name" value="Chondroitin AC/alginate lyase"/>
    <property type="match status" value="1"/>
</dbReference>
<dbReference type="EMBL" id="CP136128">
    <property type="protein sequence ID" value="WNX27295.1"/>
    <property type="molecule type" value="Genomic_DNA"/>
</dbReference>
<evidence type="ECO:0000313" key="7">
    <source>
        <dbReference type="EMBL" id="ARY92661.1"/>
    </source>
</evidence>
<evidence type="ECO:0000313" key="10">
    <source>
        <dbReference type="Proteomes" id="UP001303564"/>
    </source>
</evidence>
<reference evidence="8 10" key="2">
    <citation type="submission" date="2023-09" db="EMBL/GenBank/DDBJ databases">
        <title>Genomic characteristic of L. casei group strains isolated from clinical sources.</title>
        <authorList>
            <person name="Jarocki P."/>
        </authorList>
    </citation>
    <scope>NUCLEOTIDE SEQUENCE [LARGE SCALE GENOMIC DNA]</scope>
    <source>
        <strain evidence="8 10">LMG 24099</strain>
    </source>
</reference>
<dbReference type="GO" id="GO:0042597">
    <property type="term" value="C:periplasmic space"/>
    <property type="evidence" value="ECO:0007669"/>
    <property type="project" value="UniProtKB-SubCell"/>
</dbReference>
<accession>A0AAN1F0T8</accession>
<dbReference type="EMBL" id="CP017065">
    <property type="protein sequence ID" value="ARY92661.1"/>
    <property type="molecule type" value="Genomic_DNA"/>
</dbReference>
<gene>
    <name evidence="7" type="ORF">BGL52_13200</name>
    <name evidence="8" type="ORF">RWA16_12970</name>
</gene>
<proteinExistence type="predicted"/>
<organism evidence="7 9">
    <name type="scientific">Lacticaseibacillus casei</name>
    <name type="common">Lactobacillus casei</name>
    <dbReference type="NCBI Taxonomy" id="1582"/>
    <lineage>
        <taxon>Bacteria</taxon>
        <taxon>Bacillati</taxon>
        <taxon>Bacillota</taxon>
        <taxon>Bacilli</taxon>
        <taxon>Lactobacillales</taxon>
        <taxon>Lactobacillaceae</taxon>
        <taxon>Lacticaseibacillus</taxon>
    </lineage>
</organism>
<keyword evidence="2" id="KW-0732">Signal</keyword>
<evidence type="ECO:0000313" key="8">
    <source>
        <dbReference type="EMBL" id="WNX27295.1"/>
    </source>
</evidence>
<evidence type="ECO:0000259" key="5">
    <source>
        <dbReference type="Pfam" id="PF07940"/>
    </source>
</evidence>
<keyword evidence="3" id="KW-0574">Periplasm</keyword>
<dbReference type="Gene3D" id="1.50.10.100">
    <property type="entry name" value="Chondroitin AC/alginate lyase"/>
    <property type="match status" value="1"/>
</dbReference>
<name>A0AAN1F0T8_LACCA</name>
<evidence type="ECO:0000259" key="6">
    <source>
        <dbReference type="Pfam" id="PF16889"/>
    </source>
</evidence>
<dbReference type="Pfam" id="PF16889">
    <property type="entry name" value="Hepar_II_III_N"/>
    <property type="match status" value="1"/>
</dbReference>
<dbReference type="GO" id="GO:0016829">
    <property type="term" value="F:lyase activity"/>
    <property type="evidence" value="ECO:0007669"/>
    <property type="project" value="UniProtKB-KW"/>
</dbReference>
<protein>
    <submittedName>
        <fullName evidence="8">Heparinase II/III family protein</fullName>
    </submittedName>
    <submittedName>
        <fullName evidence="7">Oligohyaluronate lyase</fullName>
    </submittedName>
</protein>
<reference evidence="7 9" key="1">
    <citation type="journal article" date="2017" name="Front. Immunol.">
        <title>Complete Genome Sequence of Lactobacillus casei LC5, a Potential Probiotics for Atopic Dermatitis.</title>
        <authorList>
            <person name="Kang J."/>
            <person name="Chung W.H."/>
            <person name="Lim T.J."/>
            <person name="Whon T.W."/>
            <person name="Lim S."/>
            <person name="Nam Y.D."/>
        </authorList>
    </citation>
    <scope>NUCLEOTIDE SEQUENCE [LARGE SCALE GENOMIC DNA]</scope>
    <source>
        <strain evidence="7 9">LC5</strain>
    </source>
</reference>
<evidence type="ECO:0000256" key="1">
    <source>
        <dbReference type="ARBA" id="ARBA00004418"/>
    </source>
</evidence>
<dbReference type="Proteomes" id="UP000195609">
    <property type="component" value="Chromosome"/>
</dbReference>
<feature type="domain" description="Heparin-sulfate lyase N-terminal" evidence="6">
    <location>
        <begin position="15"/>
        <end position="249"/>
    </location>
</feature>
<dbReference type="InterPro" id="IPR012480">
    <property type="entry name" value="Hepar_II_III_C"/>
</dbReference>
<keyword evidence="10" id="KW-1185">Reference proteome</keyword>
<dbReference type="InterPro" id="IPR031680">
    <property type="entry name" value="Hepar_II_III_N"/>
</dbReference>